<dbReference type="PANTHER" id="PTHR46865">
    <property type="entry name" value="OXIDOREDUCTASE-RELATED"/>
    <property type="match status" value="1"/>
</dbReference>
<comment type="caution">
    <text evidence="3">The sequence shown here is derived from an EMBL/GenBank/DDBJ whole genome shotgun (WGS) entry which is preliminary data.</text>
</comment>
<dbReference type="GO" id="GO:0071949">
    <property type="term" value="F:FAD binding"/>
    <property type="evidence" value="ECO:0007669"/>
    <property type="project" value="InterPro"/>
</dbReference>
<evidence type="ECO:0000256" key="1">
    <source>
        <dbReference type="SAM" id="Phobius"/>
    </source>
</evidence>
<dbReference type="Proteomes" id="UP000286402">
    <property type="component" value="Unassembled WGS sequence"/>
</dbReference>
<dbReference type="PANTHER" id="PTHR46865:SF2">
    <property type="entry name" value="MONOOXYGENASE"/>
    <property type="match status" value="1"/>
</dbReference>
<gene>
    <name evidence="3" type="ORF">BCY89_04005</name>
</gene>
<proteinExistence type="predicted"/>
<protein>
    <recommendedName>
        <fullName evidence="2">FAD-binding domain-containing protein</fullName>
    </recommendedName>
</protein>
<dbReference type="Gene3D" id="3.50.50.60">
    <property type="entry name" value="FAD/NAD(P)-binding domain"/>
    <property type="match status" value="1"/>
</dbReference>
<dbReference type="InterPro" id="IPR036188">
    <property type="entry name" value="FAD/NAD-bd_sf"/>
</dbReference>
<dbReference type="RefSeq" id="WP_120333993.1">
    <property type="nucleotide sequence ID" value="NZ_MCAQ01000012.1"/>
</dbReference>
<dbReference type="SUPFAM" id="SSF51905">
    <property type="entry name" value="FAD/NAD(P)-binding domain"/>
    <property type="match status" value="1"/>
</dbReference>
<name>A0A420FV56_9SPHI</name>
<sequence>METNKKTVLISGASIAGLTMAYWMKYYGYEVTVVEVSSSPRMGGTPIDVRGDALDSANRMGILEMIKNSRLPSMGLEFVNSQGDIEGRMLIDEISIRPGEDVEIRRDDLVNILYANAQGEIEYKFNNKIIVLEQDENKVAITFEDGTTGCYDLLIGADGLHSAVRKMVFGPEEQFAHFLNFYFTIMQVDAALGKENTGQTYNSPNHMATIYYYNRGFADALLAFKSSERINYDFRDTAAQKDIVINAFKNEGWKVPMLLEIMQNAKNFYFDQGCQIKMDSWTKGRVALIGDAAYAPGFPTGMGVTLALQGATVLADFIGKNDNIESAFDQYNNSFKDFVNALQATVYDGLAFLIPETFEDK</sequence>
<dbReference type="EMBL" id="MCAQ01000012">
    <property type="protein sequence ID" value="RKF36845.1"/>
    <property type="molecule type" value="Genomic_DNA"/>
</dbReference>
<reference evidence="3 4" key="1">
    <citation type="submission" date="2016-07" db="EMBL/GenBank/DDBJ databases">
        <title>Genome analysis of Sphingobacterium siyangense T12B17.</title>
        <authorList>
            <person name="Xu D."/>
            <person name="Su Y."/>
            <person name="Zheng S."/>
        </authorList>
    </citation>
    <scope>NUCLEOTIDE SEQUENCE [LARGE SCALE GENOMIC DNA]</scope>
    <source>
        <strain evidence="3 4">T12B17</strain>
    </source>
</reference>
<evidence type="ECO:0000313" key="3">
    <source>
        <dbReference type="EMBL" id="RKF36845.1"/>
    </source>
</evidence>
<keyword evidence="1" id="KW-0472">Membrane</keyword>
<feature type="transmembrane region" description="Helical" evidence="1">
    <location>
        <begin position="7"/>
        <end position="24"/>
    </location>
</feature>
<keyword evidence="1" id="KW-1133">Transmembrane helix</keyword>
<organism evidence="3 4">
    <name type="scientific">Sphingobacterium siyangense</name>
    <dbReference type="NCBI Taxonomy" id="459529"/>
    <lineage>
        <taxon>Bacteria</taxon>
        <taxon>Pseudomonadati</taxon>
        <taxon>Bacteroidota</taxon>
        <taxon>Sphingobacteriia</taxon>
        <taxon>Sphingobacteriales</taxon>
        <taxon>Sphingobacteriaceae</taxon>
        <taxon>Sphingobacterium</taxon>
    </lineage>
</organism>
<keyword evidence="4" id="KW-1185">Reference proteome</keyword>
<evidence type="ECO:0000259" key="2">
    <source>
        <dbReference type="Pfam" id="PF01494"/>
    </source>
</evidence>
<dbReference type="Pfam" id="PF01494">
    <property type="entry name" value="FAD_binding_3"/>
    <property type="match status" value="1"/>
</dbReference>
<dbReference type="PRINTS" id="PR00420">
    <property type="entry name" value="RNGMNOXGNASE"/>
</dbReference>
<dbReference type="InterPro" id="IPR051704">
    <property type="entry name" value="FAD_aromatic-hydroxylase"/>
</dbReference>
<dbReference type="Gene3D" id="3.30.9.10">
    <property type="entry name" value="D-Amino Acid Oxidase, subunit A, domain 2"/>
    <property type="match status" value="1"/>
</dbReference>
<dbReference type="InterPro" id="IPR002938">
    <property type="entry name" value="FAD-bd"/>
</dbReference>
<keyword evidence="1" id="KW-0812">Transmembrane</keyword>
<accession>A0A420FV56</accession>
<feature type="domain" description="FAD-binding" evidence="2">
    <location>
        <begin position="7"/>
        <end position="320"/>
    </location>
</feature>
<dbReference type="AlphaFoldDB" id="A0A420FV56"/>
<evidence type="ECO:0000313" key="4">
    <source>
        <dbReference type="Proteomes" id="UP000286402"/>
    </source>
</evidence>